<protein>
    <recommendedName>
        <fullName evidence="4">Acyltransferase</fullName>
    </recommendedName>
</protein>
<feature type="transmembrane region" description="Helical" evidence="1">
    <location>
        <begin position="312"/>
        <end position="333"/>
    </location>
</feature>
<feature type="transmembrane region" description="Helical" evidence="1">
    <location>
        <begin position="245"/>
        <end position="268"/>
    </location>
</feature>
<evidence type="ECO:0000313" key="3">
    <source>
        <dbReference type="Proteomes" id="UP000319499"/>
    </source>
</evidence>
<organism evidence="2 3">
    <name type="scientific">Apibacter muscae</name>
    <dbReference type="NCBI Taxonomy" id="2509004"/>
    <lineage>
        <taxon>Bacteria</taxon>
        <taxon>Pseudomonadati</taxon>
        <taxon>Bacteroidota</taxon>
        <taxon>Flavobacteriia</taxon>
        <taxon>Flavobacteriales</taxon>
        <taxon>Weeksellaceae</taxon>
        <taxon>Apibacter</taxon>
    </lineage>
</organism>
<dbReference type="RefSeq" id="WP_146261856.1">
    <property type="nucleotide sequence ID" value="NZ_SELG01000031.1"/>
</dbReference>
<keyword evidence="1" id="KW-0812">Transmembrane</keyword>
<dbReference type="OrthoDB" id="2533487at2"/>
<proteinExistence type="predicted"/>
<name>A0A563DFH6_9FLAO</name>
<keyword evidence="3" id="KW-1185">Reference proteome</keyword>
<gene>
    <name evidence="2" type="ORF">ETU09_04095</name>
</gene>
<feature type="transmembrane region" description="Helical" evidence="1">
    <location>
        <begin position="119"/>
        <end position="141"/>
    </location>
</feature>
<dbReference type="Proteomes" id="UP000319499">
    <property type="component" value="Unassembled WGS sequence"/>
</dbReference>
<accession>A0A563DFH6</accession>
<evidence type="ECO:0000313" key="2">
    <source>
        <dbReference type="EMBL" id="TWP29028.1"/>
    </source>
</evidence>
<sequence>MKCLLLLGMLLGHTLFFVYDRDLFFSKYYVDNKYFLLALVAEFLHLITFSGYFFCWGFLCNIVYFNSSKPKQVRKKIFYSAIRMLIAYYISAFSYRFLFDPGIKKTNVINILKLKDVPGFSEFILAYFGLMLVILIFFPWIRKISKLNGYYIILFSILLFSLSYIIPYDKIGARLGLYLGSTKYALFPILLYFPYFLLGVYFSKSKRIKQNVFVIIFLMFGTASYIVYFYKKGVPPTRFPPRFEWLVGAMFFVYMYYVISICLDKWIVKNNNYNMKNLSNFAILLGQNTLFYLILSNIFLFAYDSIFEKQNIFNTIIIYLIVIFVPYYLLIIARPIKRIHE</sequence>
<feature type="transmembrane region" description="Helical" evidence="1">
    <location>
        <begin position="77"/>
        <end position="99"/>
    </location>
</feature>
<evidence type="ECO:0008006" key="4">
    <source>
        <dbReference type="Google" id="ProtNLM"/>
    </source>
</evidence>
<feature type="transmembrane region" description="Helical" evidence="1">
    <location>
        <begin position="148"/>
        <end position="166"/>
    </location>
</feature>
<feature type="transmembrane region" description="Helical" evidence="1">
    <location>
        <begin position="186"/>
        <end position="203"/>
    </location>
</feature>
<dbReference type="EMBL" id="SELH01000016">
    <property type="protein sequence ID" value="TWP29028.1"/>
    <property type="molecule type" value="Genomic_DNA"/>
</dbReference>
<keyword evidence="1" id="KW-0472">Membrane</keyword>
<feature type="transmembrane region" description="Helical" evidence="1">
    <location>
        <begin position="35"/>
        <end position="65"/>
    </location>
</feature>
<dbReference type="AlphaFoldDB" id="A0A563DFH6"/>
<feature type="transmembrane region" description="Helical" evidence="1">
    <location>
        <begin position="280"/>
        <end position="300"/>
    </location>
</feature>
<evidence type="ECO:0000256" key="1">
    <source>
        <dbReference type="SAM" id="Phobius"/>
    </source>
</evidence>
<feature type="transmembrane region" description="Helical" evidence="1">
    <location>
        <begin position="212"/>
        <end position="230"/>
    </location>
</feature>
<keyword evidence="1" id="KW-1133">Transmembrane helix</keyword>
<comment type="caution">
    <text evidence="2">The sequence shown here is derived from an EMBL/GenBank/DDBJ whole genome shotgun (WGS) entry which is preliminary data.</text>
</comment>
<reference evidence="2 3" key="1">
    <citation type="submission" date="2019-02" db="EMBL/GenBank/DDBJ databases">
        <title>Apibacter muscae sp. nov.: a novel member of the house fly microbiota.</title>
        <authorList>
            <person name="Park R."/>
        </authorList>
    </citation>
    <scope>NUCLEOTIDE SEQUENCE [LARGE SCALE GENOMIC DNA]</scope>
    <source>
        <strain evidence="2 3">AL1</strain>
    </source>
</reference>